<keyword evidence="2" id="KW-1185">Reference proteome</keyword>
<sequence length="217" mass="24195">MLVSGKKKCKRSMVSPNTGVPEWMEPLMVEGYGRVLMGCLVSQHISSGWKWGACTIFERQMVLADVPSSFRFDILKALIQNSESSSMIAILLDCVRRELHEEHSRSILVTSGVPEAKVKYSECLSFWSAGVLELVELVLKPPNGGPPSLPEYSDAVIVSPFLTRQCVAYISICRFSLDLPGWIMSTYSSSIEFYLKLFGYRENAVLLLPVPLARVDP</sequence>
<dbReference type="STRING" id="4072.A0A2G2YWY4"/>
<accession>A0A2G2YWY4</accession>
<dbReference type="Proteomes" id="UP000222542">
    <property type="component" value="Unassembled WGS sequence"/>
</dbReference>
<evidence type="ECO:0000313" key="1">
    <source>
        <dbReference type="EMBL" id="PHT74262.1"/>
    </source>
</evidence>
<dbReference type="AlphaFoldDB" id="A0A2G2YWY4"/>
<comment type="caution">
    <text evidence="1">The sequence shown here is derived from an EMBL/GenBank/DDBJ whole genome shotgun (WGS) entry which is preliminary data.</text>
</comment>
<reference evidence="1 2" key="2">
    <citation type="journal article" date="2017" name="Genome Biol.">
        <title>New reference genome sequences of hot pepper reveal the massive evolution of plant disease-resistance genes by retroduplication.</title>
        <authorList>
            <person name="Kim S."/>
            <person name="Park J."/>
            <person name="Yeom S.I."/>
            <person name="Kim Y.M."/>
            <person name="Seo E."/>
            <person name="Kim K.T."/>
            <person name="Kim M.S."/>
            <person name="Lee J.M."/>
            <person name="Cheong K."/>
            <person name="Shin H.S."/>
            <person name="Kim S.B."/>
            <person name="Han K."/>
            <person name="Lee J."/>
            <person name="Park M."/>
            <person name="Lee H.A."/>
            <person name="Lee H.Y."/>
            <person name="Lee Y."/>
            <person name="Oh S."/>
            <person name="Lee J.H."/>
            <person name="Choi E."/>
            <person name="Choi E."/>
            <person name="Lee S.E."/>
            <person name="Jeon J."/>
            <person name="Kim H."/>
            <person name="Choi G."/>
            <person name="Song H."/>
            <person name="Lee J."/>
            <person name="Lee S.C."/>
            <person name="Kwon J.K."/>
            <person name="Lee H.Y."/>
            <person name="Koo N."/>
            <person name="Hong Y."/>
            <person name="Kim R.W."/>
            <person name="Kang W.H."/>
            <person name="Huh J.H."/>
            <person name="Kang B.C."/>
            <person name="Yang T.J."/>
            <person name="Lee Y.H."/>
            <person name="Bennetzen J.L."/>
            <person name="Choi D."/>
        </authorList>
    </citation>
    <scope>NUCLEOTIDE SEQUENCE [LARGE SCALE GENOMIC DNA]</scope>
    <source>
        <strain evidence="2">cv. CM334</strain>
    </source>
</reference>
<evidence type="ECO:0000313" key="2">
    <source>
        <dbReference type="Proteomes" id="UP000222542"/>
    </source>
</evidence>
<protein>
    <submittedName>
        <fullName evidence="1">Uncharacterized protein</fullName>
    </submittedName>
</protein>
<dbReference type="InterPro" id="IPR019516">
    <property type="entry name" value="Glomulin/ALF4"/>
</dbReference>
<dbReference type="PANTHER" id="PTHR15430">
    <property type="entry name" value="GLOMULIN"/>
    <property type="match status" value="1"/>
</dbReference>
<name>A0A2G2YWY4_CAPAN</name>
<gene>
    <name evidence="1" type="ORF">T459_21539</name>
</gene>
<dbReference type="EMBL" id="AYRZ02000008">
    <property type="protein sequence ID" value="PHT74262.1"/>
    <property type="molecule type" value="Genomic_DNA"/>
</dbReference>
<proteinExistence type="predicted"/>
<reference evidence="1 2" key="1">
    <citation type="journal article" date="2014" name="Nat. Genet.">
        <title>Genome sequence of the hot pepper provides insights into the evolution of pungency in Capsicum species.</title>
        <authorList>
            <person name="Kim S."/>
            <person name="Park M."/>
            <person name="Yeom S.I."/>
            <person name="Kim Y.M."/>
            <person name="Lee J.M."/>
            <person name="Lee H.A."/>
            <person name="Seo E."/>
            <person name="Choi J."/>
            <person name="Cheong K."/>
            <person name="Kim K.T."/>
            <person name="Jung K."/>
            <person name="Lee G.W."/>
            <person name="Oh S.K."/>
            <person name="Bae C."/>
            <person name="Kim S.B."/>
            <person name="Lee H.Y."/>
            <person name="Kim S.Y."/>
            <person name="Kim M.S."/>
            <person name="Kang B.C."/>
            <person name="Jo Y.D."/>
            <person name="Yang H.B."/>
            <person name="Jeong H.J."/>
            <person name="Kang W.H."/>
            <person name="Kwon J.K."/>
            <person name="Shin C."/>
            <person name="Lim J.Y."/>
            <person name="Park J.H."/>
            <person name="Huh J.H."/>
            <person name="Kim J.S."/>
            <person name="Kim B.D."/>
            <person name="Cohen O."/>
            <person name="Paran I."/>
            <person name="Suh M.C."/>
            <person name="Lee S.B."/>
            <person name="Kim Y.K."/>
            <person name="Shin Y."/>
            <person name="Noh S.J."/>
            <person name="Park J."/>
            <person name="Seo Y.S."/>
            <person name="Kwon S.Y."/>
            <person name="Kim H.A."/>
            <person name="Park J.M."/>
            <person name="Kim H.J."/>
            <person name="Choi S.B."/>
            <person name="Bosland P.W."/>
            <person name="Reeves G."/>
            <person name="Jo S.H."/>
            <person name="Lee B.W."/>
            <person name="Cho H.T."/>
            <person name="Choi H.S."/>
            <person name="Lee M.S."/>
            <person name="Yu Y."/>
            <person name="Do Choi Y."/>
            <person name="Park B.S."/>
            <person name="van Deynze A."/>
            <person name="Ashrafi H."/>
            <person name="Hill T."/>
            <person name="Kim W.T."/>
            <person name="Pai H.S."/>
            <person name="Ahn H.K."/>
            <person name="Yeam I."/>
            <person name="Giovannoni J.J."/>
            <person name="Rose J.K."/>
            <person name="Sorensen I."/>
            <person name="Lee S.J."/>
            <person name="Kim R.W."/>
            <person name="Choi I.Y."/>
            <person name="Choi B.S."/>
            <person name="Lim J.S."/>
            <person name="Lee Y.H."/>
            <person name="Choi D."/>
        </authorList>
    </citation>
    <scope>NUCLEOTIDE SEQUENCE [LARGE SCALE GENOMIC DNA]</scope>
    <source>
        <strain evidence="2">cv. CM334</strain>
    </source>
</reference>
<organism evidence="1 2">
    <name type="scientific">Capsicum annuum</name>
    <name type="common">Capsicum pepper</name>
    <dbReference type="NCBI Taxonomy" id="4072"/>
    <lineage>
        <taxon>Eukaryota</taxon>
        <taxon>Viridiplantae</taxon>
        <taxon>Streptophyta</taxon>
        <taxon>Embryophyta</taxon>
        <taxon>Tracheophyta</taxon>
        <taxon>Spermatophyta</taxon>
        <taxon>Magnoliopsida</taxon>
        <taxon>eudicotyledons</taxon>
        <taxon>Gunneridae</taxon>
        <taxon>Pentapetalae</taxon>
        <taxon>asterids</taxon>
        <taxon>lamiids</taxon>
        <taxon>Solanales</taxon>
        <taxon>Solanaceae</taxon>
        <taxon>Solanoideae</taxon>
        <taxon>Capsiceae</taxon>
        <taxon>Capsicum</taxon>
    </lineage>
</organism>
<dbReference type="Gramene" id="PHT74262">
    <property type="protein sequence ID" value="PHT74262"/>
    <property type="gene ID" value="T459_21539"/>
</dbReference>
<dbReference type="PANTHER" id="PTHR15430:SF1">
    <property type="entry name" value="GLOMULIN"/>
    <property type="match status" value="1"/>
</dbReference>